<feature type="signal peptide" evidence="2">
    <location>
        <begin position="1"/>
        <end position="23"/>
    </location>
</feature>
<reference evidence="4" key="2">
    <citation type="submission" date="2021-04" db="EMBL/GenBank/DDBJ databases">
        <authorList>
            <person name="Gilroy R."/>
        </authorList>
    </citation>
    <scope>NUCLEOTIDE SEQUENCE</scope>
    <source>
        <strain evidence="4">742</strain>
    </source>
</reference>
<evidence type="ECO:0000256" key="2">
    <source>
        <dbReference type="SAM" id="SignalP"/>
    </source>
</evidence>
<organism evidence="4 5">
    <name type="scientific">Candidatus Faecalibacterium intestinavium</name>
    <dbReference type="NCBI Taxonomy" id="2838580"/>
    <lineage>
        <taxon>Bacteria</taxon>
        <taxon>Bacillati</taxon>
        <taxon>Bacillota</taxon>
        <taxon>Clostridia</taxon>
        <taxon>Eubacteriales</taxon>
        <taxon>Oscillospiraceae</taxon>
        <taxon>Faecalibacterium</taxon>
    </lineage>
</organism>
<name>A0A9E2KL25_9FIRM</name>
<feature type="domain" description="SLH" evidence="3">
    <location>
        <begin position="80"/>
        <end position="143"/>
    </location>
</feature>
<evidence type="ECO:0000259" key="3">
    <source>
        <dbReference type="PROSITE" id="PS51272"/>
    </source>
</evidence>
<accession>A0A9E2KL25</accession>
<reference evidence="4" key="1">
    <citation type="journal article" date="2021" name="PeerJ">
        <title>Extensive microbial diversity within the chicken gut microbiome revealed by metagenomics and culture.</title>
        <authorList>
            <person name="Gilroy R."/>
            <person name="Ravi A."/>
            <person name="Getino M."/>
            <person name="Pursley I."/>
            <person name="Horton D.L."/>
            <person name="Alikhan N.F."/>
            <person name="Baker D."/>
            <person name="Gharbi K."/>
            <person name="Hall N."/>
            <person name="Watson M."/>
            <person name="Adriaenssens E.M."/>
            <person name="Foster-Nyarko E."/>
            <person name="Jarju S."/>
            <person name="Secka A."/>
            <person name="Antonio M."/>
            <person name="Oren A."/>
            <person name="Chaudhuri R.R."/>
            <person name="La Ragione R."/>
            <person name="Hildebrand F."/>
            <person name="Pallen M.J."/>
        </authorList>
    </citation>
    <scope>NUCLEOTIDE SEQUENCE</scope>
    <source>
        <strain evidence="4">742</strain>
    </source>
</reference>
<dbReference type="PROSITE" id="PS51272">
    <property type="entry name" value="SLH"/>
    <property type="match status" value="1"/>
</dbReference>
<feature type="chain" id="PRO_5038637572" evidence="2">
    <location>
        <begin position="24"/>
        <end position="677"/>
    </location>
</feature>
<evidence type="ECO:0000313" key="5">
    <source>
        <dbReference type="Proteomes" id="UP000824178"/>
    </source>
</evidence>
<comment type="caution">
    <text evidence="4">The sequence shown here is derived from an EMBL/GenBank/DDBJ whole genome shotgun (WGS) entry which is preliminary data.</text>
</comment>
<dbReference type="EMBL" id="JAHLFH010000121">
    <property type="protein sequence ID" value="MBU3819860.1"/>
    <property type="molecule type" value="Genomic_DNA"/>
</dbReference>
<keyword evidence="2" id="KW-0732">Signal</keyword>
<dbReference type="Proteomes" id="UP000824178">
    <property type="component" value="Unassembled WGS sequence"/>
</dbReference>
<sequence>MKKRLLALLLAVCLLVPAFTLPAAAVSSNINMEIQTARMLGILSAEMSENLDAAVTRAEFAEMMVAASVYKDSLGEQSAVGTLFSDVTSETVGAQYIRVAVQQGWMSGYTDGTFRPNDPVTLEMACTSALKMLGYKTTDLSGPFPTAQLSKASELGLRDQITSVQGAAITRAEAAVLMYNTLTASTSSGQTYGSSLGLTVSDGEVDASSALRRNLDGPHIAAEGETLPFTPAAIYRNGQISSSSELNRNDVYYYSESLNAVWIFTNRAAGRITAVSPSASAPTSVTIAGQSYRIGSSSVAYRISALSGGGVGQVVTLLLGMDSEVVGIVTDEEVDQTYYGVVESSNRSLTVQDGADILQVVNILCTDGATRSFRINKNLNYPEGWLISVHATGEGETVQPVSGKSVSGFFDSNSLTLGEYKLADDVEILDTGTEGGGVVVRPERINGVTLSSGDVRYYALNEQGEISHLILDDVTGDIWTYGCLTAVSNRSDSSSDQSTIQPDAVLLKMVSGLATGSLLDDIWKGMTGNTGKILSLILKTIAGNTDGLVGTILSGIAGGAQYTYMVNGMPATATADIKYPVLAGGIAVRTEANGNVRAMAQLQPILVDGLGAAYATSGSKRYPLADDMQVYLWHMGVYYRTTLSSINAEDYYLTGWYDNFGCAAGGQVRILMALKKN</sequence>
<dbReference type="InterPro" id="IPR001119">
    <property type="entry name" value="SLH_dom"/>
</dbReference>
<protein>
    <submittedName>
        <fullName evidence="4">S-layer homology domain-containing protein</fullName>
    </submittedName>
</protein>
<dbReference type="AlphaFoldDB" id="A0A9E2KL25"/>
<evidence type="ECO:0000256" key="1">
    <source>
        <dbReference type="ARBA" id="ARBA00022737"/>
    </source>
</evidence>
<dbReference type="Pfam" id="PF00395">
    <property type="entry name" value="SLH"/>
    <property type="match status" value="1"/>
</dbReference>
<proteinExistence type="predicted"/>
<keyword evidence="1" id="KW-0677">Repeat</keyword>
<evidence type="ECO:0000313" key="4">
    <source>
        <dbReference type="EMBL" id="MBU3819860.1"/>
    </source>
</evidence>
<gene>
    <name evidence="4" type="ORF">H9864_05755</name>
</gene>